<gene>
    <name evidence="1" type="ORF">V8G54_021271</name>
</gene>
<accession>A0AAQ3NDP9</accession>
<keyword evidence="2" id="KW-1185">Reference proteome</keyword>
<dbReference type="Proteomes" id="UP001374535">
    <property type="component" value="Chromosome 6"/>
</dbReference>
<proteinExistence type="predicted"/>
<evidence type="ECO:0000313" key="2">
    <source>
        <dbReference type="Proteomes" id="UP001374535"/>
    </source>
</evidence>
<organism evidence="1 2">
    <name type="scientific">Vigna mungo</name>
    <name type="common">Black gram</name>
    <name type="synonym">Phaseolus mungo</name>
    <dbReference type="NCBI Taxonomy" id="3915"/>
    <lineage>
        <taxon>Eukaryota</taxon>
        <taxon>Viridiplantae</taxon>
        <taxon>Streptophyta</taxon>
        <taxon>Embryophyta</taxon>
        <taxon>Tracheophyta</taxon>
        <taxon>Spermatophyta</taxon>
        <taxon>Magnoliopsida</taxon>
        <taxon>eudicotyledons</taxon>
        <taxon>Gunneridae</taxon>
        <taxon>Pentapetalae</taxon>
        <taxon>rosids</taxon>
        <taxon>fabids</taxon>
        <taxon>Fabales</taxon>
        <taxon>Fabaceae</taxon>
        <taxon>Papilionoideae</taxon>
        <taxon>50 kb inversion clade</taxon>
        <taxon>NPAAA clade</taxon>
        <taxon>indigoferoid/millettioid clade</taxon>
        <taxon>Phaseoleae</taxon>
        <taxon>Vigna</taxon>
    </lineage>
</organism>
<name>A0AAQ3NDP9_VIGMU</name>
<evidence type="ECO:0000313" key="1">
    <source>
        <dbReference type="EMBL" id="WVZ07925.1"/>
    </source>
</evidence>
<dbReference type="AlphaFoldDB" id="A0AAQ3NDP9"/>
<reference evidence="1 2" key="1">
    <citation type="journal article" date="2023" name="Life. Sci Alliance">
        <title>Evolutionary insights into 3D genome organization and epigenetic landscape of Vigna mungo.</title>
        <authorList>
            <person name="Junaid A."/>
            <person name="Singh B."/>
            <person name="Bhatia S."/>
        </authorList>
    </citation>
    <scope>NUCLEOTIDE SEQUENCE [LARGE SCALE GENOMIC DNA]</scope>
    <source>
        <strain evidence="1">Urdbean</strain>
    </source>
</reference>
<sequence>MLSTPFASKVGLSLSRFLLPPSNDLDESLACFSNTLALLDLRDPDLDVEVFLDKYPLEEDAEGLSAPPKDCRREGPVEMFLPSDTVNLKLPLDVLTLSSKTLKRN</sequence>
<dbReference type="EMBL" id="CP144695">
    <property type="protein sequence ID" value="WVZ07925.1"/>
    <property type="molecule type" value="Genomic_DNA"/>
</dbReference>
<protein>
    <submittedName>
        <fullName evidence="1">Uncharacterized protein</fullName>
    </submittedName>
</protein>